<dbReference type="Proteomes" id="UP001211173">
    <property type="component" value="Unassembled WGS sequence"/>
</dbReference>
<gene>
    <name evidence="1" type="ORF">ERS852411_01700</name>
    <name evidence="4" type="ORF">GKE90_09005</name>
    <name evidence="2" type="ORF">PND83_02930</name>
    <name evidence="3" type="ORF">PNE06_10525</name>
</gene>
<sequence length="99" mass="12064">MRKVLDLGELHKQLRQTEEHEPHFDEELNPYLLDTVLPQLEGEEPIRLEQIDFDQFDEEDPFTILDYYYWRENLCNTMRHINRRISDILPSCVKTRAFL</sequence>
<name>A0A174FW01_FLAPL</name>
<accession>A0A174FW01</accession>
<evidence type="ECO:0000313" key="4">
    <source>
        <dbReference type="EMBL" id="MSB48835.1"/>
    </source>
</evidence>
<dbReference type="Proteomes" id="UP000429811">
    <property type="component" value="Unassembled WGS sequence"/>
</dbReference>
<dbReference type="RefSeq" id="WP_009259471.1">
    <property type="nucleotide sequence ID" value="NZ_BAABZG010000001.1"/>
</dbReference>
<dbReference type="AlphaFoldDB" id="A0A174FW01"/>
<evidence type="ECO:0000313" key="3">
    <source>
        <dbReference type="EMBL" id="MDB7933506.1"/>
    </source>
</evidence>
<dbReference type="Proteomes" id="UP000095746">
    <property type="component" value="Unassembled WGS sequence"/>
</dbReference>
<dbReference type="EMBL" id="WKPO01000010">
    <property type="protein sequence ID" value="MSB48835.1"/>
    <property type="molecule type" value="Genomic_DNA"/>
</dbReference>
<reference evidence="2" key="3">
    <citation type="submission" date="2023-01" db="EMBL/GenBank/DDBJ databases">
        <title>Human gut microbiome strain richness.</title>
        <authorList>
            <person name="Chen-Liaw A."/>
        </authorList>
    </citation>
    <scope>NUCLEOTIDE SEQUENCE</scope>
    <source>
        <strain evidence="3">1001287st1_F4_1001285I_161205</strain>
        <strain evidence="2">2225st1_A6_2225SCRN_200828</strain>
    </source>
</reference>
<proteinExistence type="predicted"/>
<dbReference type="Proteomes" id="UP001211006">
    <property type="component" value="Unassembled WGS sequence"/>
</dbReference>
<dbReference type="EMBL" id="JAQLWO010000002">
    <property type="protein sequence ID" value="MDB7904921.1"/>
    <property type="molecule type" value="Genomic_DNA"/>
</dbReference>
<dbReference type="EMBL" id="CYZT01000109">
    <property type="protein sequence ID" value="CUO53048.1"/>
    <property type="molecule type" value="Genomic_DNA"/>
</dbReference>
<reference evidence="1 5" key="1">
    <citation type="submission" date="2015-09" db="EMBL/GenBank/DDBJ databases">
        <authorList>
            <consortium name="Pathogen Informatics"/>
        </authorList>
    </citation>
    <scope>NUCLEOTIDE SEQUENCE [LARGE SCALE GENOMIC DNA]</scope>
    <source>
        <strain evidence="1 5">2789STDY5608854</strain>
    </source>
</reference>
<evidence type="ECO:0000313" key="6">
    <source>
        <dbReference type="Proteomes" id="UP000429811"/>
    </source>
</evidence>
<dbReference type="EMBL" id="JAQLWV010000014">
    <property type="protein sequence ID" value="MDB7933506.1"/>
    <property type="molecule type" value="Genomic_DNA"/>
</dbReference>
<organism evidence="1 5">
    <name type="scientific">Flavonifractor plautii</name>
    <name type="common">Fusobacterium plautii</name>
    <dbReference type="NCBI Taxonomy" id="292800"/>
    <lineage>
        <taxon>Bacteria</taxon>
        <taxon>Bacillati</taxon>
        <taxon>Bacillota</taxon>
        <taxon>Clostridia</taxon>
        <taxon>Eubacteriales</taxon>
        <taxon>Oscillospiraceae</taxon>
        <taxon>Flavonifractor</taxon>
    </lineage>
</organism>
<evidence type="ECO:0000313" key="2">
    <source>
        <dbReference type="EMBL" id="MDB7904921.1"/>
    </source>
</evidence>
<evidence type="ECO:0000313" key="1">
    <source>
        <dbReference type="EMBL" id="CUO53048.1"/>
    </source>
</evidence>
<protein>
    <submittedName>
        <fullName evidence="1">Uncharacterized protein</fullName>
    </submittedName>
</protein>
<evidence type="ECO:0000313" key="5">
    <source>
        <dbReference type="Proteomes" id="UP000095746"/>
    </source>
</evidence>
<dbReference type="GeneID" id="89522134"/>
<reference evidence="4 6" key="2">
    <citation type="journal article" date="2019" name="Nat. Med.">
        <title>A library of human gut bacterial isolates paired with longitudinal multiomics data enables mechanistic microbiome research.</title>
        <authorList>
            <person name="Poyet M."/>
            <person name="Groussin M."/>
            <person name="Gibbons S.M."/>
            <person name="Avila-Pacheco J."/>
            <person name="Jiang X."/>
            <person name="Kearney S.M."/>
            <person name="Perrotta A.R."/>
            <person name="Berdy B."/>
            <person name="Zhao S."/>
            <person name="Lieberman T.D."/>
            <person name="Swanson P.K."/>
            <person name="Smith M."/>
            <person name="Roesemann S."/>
            <person name="Alexander J.E."/>
            <person name="Rich S.A."/>
            <person name="Livny J."/>
            <person name="Vlamakis H."/>
            <person name="Clish C."/>
            <person name="Bullock K."/>
            <person name="Deik A."/>
            <person name="Scott J."/>
            <person name="Pierce K.A."/>
            <person name="Xavier R.J."/>
            <person name="Alm E.J."/>
        </authorList>
    </citation>
    <scope>NUCLEOTIDE SEQUENCE [LARGE SCALE GENOMIC DNA]</scope>
    <source>
        <strain evidence="4 6">BIOML-A5</strain>
    </source>
</reference>